<proteinExistence type="predicted"/>
<protein>
    <recommendedName>
        <fullName evidence="3">Intracellular proteinase inhibitor BsuPI domain-containing protein</fullName>
    </recommendedName>
</protein>
<evidence type="ECO:0008006" key="3">
    <source>
        <dbReference type="Google" id="ProtNLM"/>
    </source>
</evidence>
<dbReference type="AlphaFoldDB" id="A0A419F924"/>
<dbReference type="EMBL" id="QZKI01000007">
    <property type="protein sequence ID" value="RJP75099.1"/>
    <property type="molecule type" value="Genomic_DNA"/>
</dbReference>
<evidence type="ECO:0000313" key="2">
    <source>
        <dbReference type="Proteomes" id="UP000285961"/>
    </source>
</evidence>
<gene>
    <name evidence="1" type="ORF">C4532_01120</name>
</gene>
<dbReference type="NCBIfam" id="NF041518">
    <property type="entry name" value="choice_anch_Q"/>
    <property type="match status" value="1"/>
</dbReference>
<sequence length="179" mass="19481">MSEDPLFVQPGYWNGETWVEGDYHLVYGSPCIDRGKTVAVSSDVDGDTRPQGVGYDMGADEYSIPHADVDMILSPTATEILPGGTLDYTVLGINQTGSVLTIDFWSNVTLPDGSIYPPSGELIGPLSVALDPLENRSVYWTQPVPSEAEPGMYTYNAFVGAYPSIMNKYHFNFEITASP</sequence>
<organism evidence="1 2">
    <name type="scientific">Candidatus Abyssobacteria bacterium SURF_17</name>
    <dbReference type="NCBI Taxonomy" id="2093361"/>
    <lineage>
        <taxon>Bacteria</taxon>
        <taxon>Pseudomonadati</taxon>
        <taxon>Candidatus Hydrogenedentota</taxon>
        <taxon>Candidatus Abyssobacteria</taxon>
    </lineage>
</organism>
<reference evidence="1 2" key="1">
    <citation type="journal article" date="2017" name="ISME J.">
        <title>Energy and carbon metabolisms in a deep terrestrial subsurface fluid microbial community.</title>
        <authorList>
            <person name="Momper L."/>
            <person name="Jungbluth S.P."/>
            <person name="Lee M.D."/>
            <person name="Amend J.P."/>
        </authorList>
    </citation>
    <scope>NUCLEOTIDE SEQUENCE [LARGE SCALE GENOMIC DNA]</scope>
    <source>
        <strain evidence="1">SURF_17</strain>
    </source>
</reference>
<name>A0A419F924_9BACT</name>
<comment type="caution">
    <text evidence="1">The sequence shown here is derived from an EMBL/GenBank/DDBJ whole genome shotgun (WGS) entry which is preliminary data.</text>
</comment>
<dbReference type="InterPro" id="IPR059226">
    <property type="entry name" value="Choice_anch_Q_dom"/>
</dbReference>
<evidence type="ECO:0000313" key="1">
    <source>
        <dbReference type="EMBL" id="RJP75099.1"/>
    </source>
</evidence>
<accession>A0A419F924</accession>
<dbReference type="Proteomes" id="UP000285961">
    <property type="component" value="Unassembled WGS sequence"/>
</dbReference>